<proteinExistence type="predicted"/>
<dbReference type="EMBL" id="BMAT01005018">
    <property type="protein sequence ID" value="GFR85472.1"/>
    <property type="molecule type" value="Genomic_DNA"/>
</dbReference>
<dbReference type="PANTHER" id="PTHR47163">
    <property type="entry name" value="DDE_TNP_IS1595 DOMAIN-CONTAINING PROTEIN"/>
    <property type="match status" value="1"/>
</dbReference>
<gene>
    <name evidence="2" type="ORF">ElyMa_002442000</name>
</gene>
<keyword evidence="3" id="KW-1185">Reference proteome</keyword>
<dbReference type="PANTHER" id="PTHR47163:SF2">
    <property type="entry name" value="SI:DKEY-17M8.2"/>
    <property type="match status" value="1"/>
</dbReference>
<accession>A0AAV4GJ56</accession>
<name>A0AAV4GJ56_9GAST</name>
<feature type="domain" description="ISXO2-like transposase" evidence="1">
    <location>
        <begin position="147"/>
        <end position="286"/>
    </location>
</feature>
<evidence type="ECO:0000313" key="2">
    <source>
        <dbReference type="EMBL" id="GFR85472.1"/>
    </source>
</evidence>
<sequence length="305" mass="34402">MAETQVPTNFPSVSDLNARGLHSVTSTTDETIAWLRKHGLLASVMNCTACGHPARECSDSKRNDGKRWRCRVKACGKDISIRHGSFFGESSKLQLTQMLDLLYFYAYENATFKNISRECRMASEAIVKWRNFTRDIFAEHLTAHSVRIGGPGEVVEIDESALFKRNYQVGKLVCTQWVFGGVQVGNKNAFLVAVPNCDAATLLPTIQEFVIPGSTIVSDLWAAYKTTENPGYDLLAVNDSIRFVDPQTHVGVATNHMEGMWCHAKQRKRESGTRKPHLIEFMWRRSFGDDPFQNLLTHIREVYPV</sequence>
<dbReference type="Pfam" id="PF12762">
    <property type="entry name" value="DDE_Tnp_IS1595"/>
    <property type="match status" value="1"/>
</dbReference>
<reference evidence="2 3" key="1">
    <citation type="journal article" date="2021" name="Elife">
        <title>Chloroplast acquisition without the gene transfer in kleptoplastic sea slugs, Plakobranchus ocellatus.</title>
        <authorList>
            <person name="Maeda T."/>
            <person name="Takahashi S."/>
            <person name="Yoshida T."/>
            <person name="Shimamura S."/>
            <person name="Takaki Y."/>
            <person name="Nagai Y."/>
            <person name="Toyoda A."/>
            <person name="Suzuki Y."/>
            <person name="Arimoto A."/>
            <person name="Ishii H."/>
            <person name="Satoh N."/>
            <person name="Nishiyama T."/>
            <person name="Hasebe M."/>
            <person name="Maruyama T."/>
            <person name="Minagawa J."/>
            <person name="Obokata J."/>
            <person name="Shigenobu S."/>
        </authorList>
    </citation>
    <scope>NUCLEOTIDE SEQUENCE [LARGE SCALE GENOMIC DNA]</scope>
</reference>
<organism evidence="2 3">
    <name type="scientific">Elysia marginata</name>
    <dbReference type="NCBI Taxonomy" id="1093978"/>
    <lineage>
        <taxon>Eukaryota</taxon>
        <taxon>Metazoa</taxon>
        <taxon>Spiralia</taxon>
        <taxon>Lophotrochozoa</taxon>
        <taxon>Mollusca</taxon>
        <taxon>Gastropoda</taxon>
        <taxon>Heterobranchia</taxon>
        <taxon>Euthyneura</taxon>
        <taxon>Panpulmonata</taxon>
        <taxon>Sacoglossa</taxon>
        <taxon>Placobranchoidea</taxon>
        <taxon>Plakobranchidae</taxon>
        <taxon>Elysia</taxon>
    </lineage>
</organism>
<evidence type="ECO:0000259" key="1">
    <source>
        <dbReference type="SMART" id="SM01126"/>
    </source>
</evidence>
<comment type="caution">
    <text evidence="2">The sequence shown here is derived from an EMBL/GenBank/DDBJ whole genome shotgun (WGS) entry which is preliminary data.</text>
</comment>
<evidence type="ECO:0000313" key="3">
    <source>
        <dbReference type="Proteomes" id="UP000762676"/>
    </source>
</evidence>
<dbReference type="AlphaFoldDB" id="A0AAV4GJ56"/>
<dbReference type="Proteomes" id="UP000762676">
    <property type="component" value="Unassembled WGS sequence"/>
</dbReference>
<protein>
    <recommendedName>
        <fullName evidence="1">ISXO2-like transposase domain-containing protein</fullName>
    </recommendedName>
</protein>
<dbReference type="SMART" id="SM01126">
    <property type="entry name" value="DDE_Tnp_IS1595"/>
    <property type="match status" value="1"/>
</dbReference>
<dbReference type="InterPro" id="IPR053164">
    <property type="entry name" value="IS1016-like_transposase"/>
</dbReference>
<dbReference type="InterPro" id="IPR024445">
    <property type="entry name" value="Tnp_ISXO2-like"/>
</dbReference>